<dbReference type="Proteomes" id="UP001596011">
    <property type="component" value="Unassembled WGS sequence"/>
</dbReference>
<organism evidence="2 3">
    <name type="scientific">Promicromonospora alba</name>
    <dbReference type="NCBI Taxonomy" id="1616110"/>
    <lineage>
        <taxon>Bacteria</taxon>
        <taxon>Bacillati</taxon>
        <taxon>Actinomycetota</taxon>
        <taxon>Actinomycetes</taxon>
        <taxon>Micrococcales</taxon>
        <taxon>Promicromonosporaceae</taxon>
        <taxon>Promicromonospora</taxon>
    </lineage>
</organism>
<keyword evidence="1" id="KW-0472">Membrane</keyword>
<dbReference type="RefSeq" id="WP_377141798.1">
    <property type="nucleotide sequence ID" value="NZ_JBHSFI010000009.1"/>
</dbReference>
<comment type="caution">
    <text evidence="2">The sequence shown here is derived from an EMBL/GenBank/DDBJ whole genome shotgun (WGS) entry which is preliminary data.</text>
</comment>
<evidence type="ECO:0000256" key="1">
    <source>
        <dbReference type="SAM" id="Phobius"/>
    </source>
</evidence>
<gene>
    <name evidence="2" type="ORF">ACFO6V_26720</name>
</gene>
<keyword evidence="3" id="KW-1185">Reference proteome</keyword>
<evidence type="ECO:0000313" key="3">
    <source>
        <dbReference type="Proteomes" id="UP001596011"/>
    </source>
</evidence>
<protein>
    <recommendedName>
        <fullName evidence="4">Type VII secretion protein EccB</fullName>
    </recommendedName>
</protein>
<evidence type="ECO:0008006" key="4">
    <source>
        <dbReference type="Google" id="ProtNLM"/>
    </source>
</evidence>
<accession>A0ABV9HRN5</accession>
<name>A0ABV9HRN5_9MICO</name>
<feature type="transmembrane region" description="Helical" evidence="1">
    <location>
        <begin position="43"/>
        <end position="62"/>
    </location>
</feature>
<keyword evidence="1" id="KW-1133">Transmembrane helix</keyword>
<sequence>MSNHDTDVLARLRAGADTVKEHQFDAQAVLVGSRRALRRRRSWQAVGACTTAAVVAFSLALAGPVPVPGLGDVTLPGSEEVRELLGIADADVSTCEAPEPVARRSPVESGTNLRPAVTFDLARARALSSCFDIQLEGQFVRAGLYPSTLTEDGTFWSHPEEEGVNKYFHRVDPLGDGSGDPMMAPVSTALDDAEHMIGGLTPQGDVAAWFEIASASVDQPPSRVVLAAGGKRTDRVTGEYYETRAIKEIEGDYDPGLAVTAQRVAWRQEDTSAGSPGSTSDAWGIPAWAADLESGEPWVLAEQATAIGGDNDEIVVATLDQPVNGLWTTTFTSFGDDGTETTVLTLKHPSETYVQQVDITDDVLTYALDGGYHLAVVSRVNGVAESDDAIAVRLGSEGVDSLSASGDAVVWVSGSVAYLLRDAAPGSSGRSDLVRIGQGGLREGIRVGIAGDRIAWSSADLDYRSGEIDTTSVRMNVGTLLGPAVDRSILQSVPEGLPEAPTVTVPEDAIFRTYD</sequence>
<reference evidence="3" key="1">
    <citation type="journal article" date="2019" name="Int. J. Syst. Evol. Microbiol.">
        <title>The Global Catalogue of Microorganisms (GCM) 10K type strain sequencing project: providing services to taxonomists for standard genome sequencing and annotation.</title>
        <authorList>
            <consortium name="The Broad Institute Genomics Platform"/>
            <consortium name="The Broad Institute Genome Sequencing Center for Infectious Disease"/>
            <person name="Wu L."/>
            <person name="Ma J."/>
        </authorList>
    </citation>
    <scope>NUCLEOTIDE SEQUENCE [LARGE SCALE GENOMIC DNA]</scope>
    <source>
        <strain evidence="3">CCUG 42722</strain>
    </source>
</reference>
<evidence type="ECO:0000313" key="2">
    <source>
        <dbReference type="EMBL" id="MFC4631861.1"/>
    </source>
</evidence>
<proteinExistence type="predicted"/>
<keyword evidence="1" id="KW-0812">Transmembrane</keyword>
<dbReference type="EMBL" id="JBHSFI010000009">
    <property type="protein sequence ID" value="MFC4631861.1"/>
    <property type="molecule type" value="Genomic_DNA"/>
</dbReference>